<feature type="compositionally biased region" description="Polar residues" evidence="1">
    <location>
        <begin position="1"/>
        <end position="10"/>
    </location>
</feature>
<evidence type="ECO:0000313" key="2">
    <source>
        <dbReference type="EMBL" id="KAK7044292.1"/>
    </source>
</evidence>
<evidence type="ECO:0000313" key="3">
    <source>
        <dbReference type="Proteomes" id="UP001362999"/>
    </source>
</evidence>
<dbReference type="AlphaFoldDB" id="A0AAW0D1D0"/>
<accession>A0AAW0D1D0</accession>
<dbReference type="Proteomes" id="UP001362999">
    <property type="component" value="Unassembled WGS sequence"/>
</dbReference>
<evidence type="ECO:0000256" key="1">
    <source>
        <dbReference type="SAM" id="MobiDB-lite"/>
    </source>
</evidence>
<keyword evidence="3" id="KW-1185">Reference proteome</keyword>
<dbReference type="EMBL" id="JAWWNJ010000011">
    <property type="protein sequence ID" value="KAK7044292.1"/>
    <property type="molecule type" value="Genomic_DNA"/>
</dbReference>
<proteinExistence type="predicted"/>
<protein>
    <submittedName>
        <fullName evidence="2">Uncharacterized protein</fullName>
    </submittedName>
</protein>
<organism evidence="2 3">
    <name type="scientific">Favolaschia claudopus</name>
    <dbReference type="NCBI Taxonomy" id="2862362"/>
    <lineage>
        <taxon>Eukaryota</taxon>
        <taxon>Fungi</taxon>
        <taxon>Dikarya</taxon>
        <taxon>Basidiomycota</taxon>
        <taxon>Agaricomycotina</taxon>
        <taxon>Agaricomycetes</taxon>
        <taxon>Agaricomycetidae</taxon>
        <taxon>Agaricales</taxon>
        <taxon>Marasmiineae</taxon>
        <taxon>Mycenaceae</taxon>
        <taxon>Favolaschia</taxon>
    </lineage>
</organism>
<name>A0AAW0D1D0_9AGAR</name>
<sequence>MESVSMSESIGNENEVVEGGGDDEDASKTKVLIRTAWDPHSDFLKGKTWEKQAKFVVATARALTSDYGVLSLAMSVVLWCIIRDFEGACARGVEMLGMRRGSYGATPMLAHLPLTAAGFVLSRKHQSHSHSIFDVNPSLSTPYISVNVKARLHIAHSPLSQAISEVAQNNRIVSAYGWTWVTRRRMFLVAVLLRNPFAKSGPRERGGAWKIHIGSGATYSFALHIAPTTHQMSLYHSSLPILPIHAFLPTPFSAVAVPSPPNTLPLYTPSSATYPPADPPEYIHGYAGLLHLHLPSSFAGCGRERLAGRGGGDIKYRREAGGASGGEGLVRWTYGYGVGAGGLCGQEGTSGALFAVTLTMQYEGGAAGSPLALVSAEDVGGLKVYVDLAFGTALLIFRIGRATSLCSFVDPAISIPHHRCQAGSRLALLPAFCVKRQVGYTVVSSSGSGPGPNDWVSFKAWRNILVSDAGSPRSAEPYRNRVDLGVGVHPSTSSPSSSDSYATSSALTTCGFSSGGGNYSTYNLNAPSTNSLGSEEDAGGEGAFRSLTDLKRGSLRVLALGTGCGCRRRVGRRLRDEAEV</sequence>
<reference evidence="2 3" key="1">
    <citation type="journal article" date="2024" name="J Genomics">
        <title>Draft genome sequencing and assembly of Favolaschia claudopus CIRM-BRFM 2984 isolated from oak limbs.</title>
        <authorList>
            <person name="Navarro D."/>
            <person name="Drula E."/>
            <person name="Chaduli D."/>
            <person name="Cazenave R."/>
            <person name="Ahrendt S."/>
            <person name="Wang J."/>
            <person name="Lipzen A."/>
            <person name="Daum C."/>
            <person name="Barry K."/>
            <person name="Grigoriev I.V."/>
            <person name="Favel A."/>
            <person name="Rosso M.N."/>
            <person name="Martin F."/>
        </authorList>
    </citation>
    <scope>NUCLEOTIDE SEQUENCE [LARGE SCALE GENOMIC DNA]</scope>
    <source>
        <strain evidence="2 3">CIRM-BRFM 2984</strain>
    </source>
</reference>
<comment type="caution">
    <text evidence="2">The sequence shown here is derived from an EMBL/GenBank/DDBJ whole genome shotgun (WGS) entry which is preliminary data.</text>
</comment>
<feature type="region of interest" description="Disordered" evidence="1">
    <location>
        <begin position="1"/>
        <end position="25"/>
    </location>
</feature>
<gene>
    <name evidence="2" type="ORF">R3P38DRAFT_2765957</name>
</gene>